<evidence type="ECO:0000256" key="2">
    <source>
        <dbReference type="SAM" id="Phobius"/>
    </source>
</evidence>
<feature type="domain" description="Predicted membrane protein YciQ-like C-terminal" evidence="4">
    <location>
        <begin position="296"/>
        <end position="476"/>
    </location>
</feature>
<comment type="caution">
    <text evidence="5">The sequence shown here is derived from an EMBL/GenBank/DDBJ whole genome shotgun (WGS) entry which is preliminary data.</text>
</comment>
<evidence type="ECO:0000313" key="6">
    <source>
        <dbReference type="Proteomes" id="UP001172054"/>
    </source>
</evidence>
<dbReference type="EMBL" id="JAUJWW010000003">
    <property type="protein sequence ID" value="MDN7227369.1"/>
    <property type="molecule type" value="Genomic_DNA"/>
</dbReference>
<dbReference type="Pfam" id="PF20990">
    <property type="entry name" value="DUF2207_C"/>
    <property type="match status" value="1"/>
</dbReference>
<feature type="region of interest" description="Disordered" evidence="1">
    <location>
        <begin position="532"/>
        <end position="554"/>
    </location>
</feature>
<reference evidence="5 6" key="1">
    <citation type="submission" date="2023-06" db="EMBL/GenBank/DDBJ databases">
        <title>Novel species in genus Planococcus.</title>
        <authorList>
            <person name="Ning S."/>
        </authorList>
    </citation>
    <scope>NUCLEOTIDE SEQUENCE [LARGE SCALE GENOMIC DNA]</scope>
    <source>
        <strain evidence="5 6">N064</strain>
    </source>
</reference>
<accession>A0ABT8MRM3</accession>
<dbReference type="Proteomes" id="UP001172054">
    <property type="component" value="Unassembled WGS sequence"/>
</dbReference>
<feature type="transmembrane region" description="Helical" evidence="2">
    <location>
        <begin position="238"/>
        <end position="259"/>
    </location>
</feature>
<sequence>MKRKIIPYALAILLVGLIPAQVYAIDFGISEVQIDAQLNADGTADVTEQFTYEFDDDFNGITRSLIEKKGTAIDNFSAAENGKPLKVEMEDGVYQIHREGEDGETIQIELTYEISNAVEKFEDGAQFYWAFFDESNESEYGDLAIAVTPPAPAENTEALGYEEAYGTERITDDGTALFELGYVPEGENANVRAIFEPELFPDAETLSGTVRDDMAQDRKNLENEAAAFAKNQQTARNVGIPAIAIGGILLLIGTLALWFRAYKRKRQIRNYPYEFFVPKASMSIPALLYFTNSVFLSPNSISAAILELMRKGNIRQLSEDHFELVHRKTDHDHEAVLIELLFDQIGDGREFKLSGVEKFTKNEDNHAAYNEAIAEWNKGVSQEVKAKGFYEKHPVLRWTAGILSAAFIGLAIYSGIYELFPWMAASIVLAMAAFGIAISYSPITFEGHEIRHNWRQLKAAMQNLPANQWDRLKTDEKQRAYAYLLGSDPKTAERKAMAFTSAESAADDSSFVMNPVFMTAIFVSAGSTTTASASGGSAGSGAGVGGGGGGSGAF</sequence>
<feature type="transmembrane region" description="Helical" evidence="2">
    <location>
        <begin position="422"/>
        <end position="445"/>
    </location>
</feature>
<feature type="domain" description="DUF2207" evidence="3">
    <location>
        <begin position="29"/>
        <end position="195"/>
    </location>
</feature>
<evidence type="ECO:0000256" key="1">
    <source>
        <dbReference type="SAM" id="MobiDB-lite"/>
    </source>
</evidence>
<evidence type="ECO:0000259" key="3">
    <source>
        <dbReference type="Pfam" id="PF09972"/>
    </source>
</evidence>
<dbReference type="RefSeq" id="WP_301726067.1">
    <property type="nucleotide sequence ID" value="NZ_JAUJWW010000003.1"/>
</dbReference>
<dbReference type="Pfam" id="PF09972">
    <property type="entry name" value="DUF2207"/>
    <property type="match status" value="1"/>
</dbReference>
<feature type="transmembrane region" description="Helical" evidence="2">
    <location>
        <begin position="395"/>
        <end position="416"/>
    </location>
</feature>
<proteinExistence type="predicted"/>
<dbReference type="InterPro" id="IPR018702">
    <property type="entry name" value="DUF2207"/>
</dbReference>
<keyword evidence="2" id="KW-0472">Membrane</keyword>
<gene>
    <name evidence="5" type="ORF">QWY15_08705</name>
</gene>
<keyword evidence="6" id="KW-1185">Reference proteome</keyword>
<keyword evidence="2" id="KW-0812">Transmembrane</keyword>
<dbReference type="InterPro" id="IPR048389">
    <property type="entry name" value="YciQ-like_C"/>
</dbReference>
<name>A0ABT8MRM3_9BACL</name>
<protein>
    <submittedName>
        <fullName evidence="5">DUF2207 domain-containing protein</fullName>
    </submittedName>
</protein>
<keyword evidence="2" id="KW-1133">Transmembrane helix</keyword>
<organism evidence="5 6">
    <name type="scientific">Planococcus liqunii</name>
    <dbReference type="NCBI Taxonomy" id="3058394"/>
    <lineage>
        <taxon>Bacteria</taxon>
        <taxon>Bacillati</taxon>
        <taxon>Bacillota</taxon>
        <taxon>Bacilli</taxon>
        <taxon>Bacillales</taxon>
        <taxon>Caryophanaceae</taxon>
        <taxon>Planococcus</taxon>
    </lineage>
</organism>
<feature type="compositionally biased region" description="Gly residues" evidence="1">
    <location>
        <begin position="536"/>
        <end position="554"/>
    </location>
</feature>
<evidence type="ECO:0000313" key="5">
    <source>
        <dbReference type="EMBL" id="MDN7227369.1"/>
    </source>
</evidence>
<evidence type="ECO:0000259" key="4">
    <source>
        <dbReference type="Pfam" id="PF20990"/>
    </source>
</evidence>